<reference evidence="2 3" key="1">
    <citation type="submission" date="2015-04" db="EMBL/GenBank/DDBJ databases">
        <title>Lasius niger genome sequencing.</title>
        <authorList>
            <person name="Konorov E.A."/>
            <person name="Nikitin M.A."/>
            <person name="Kirill M.V."/>
            <person name="Chang P."/>
        </authorList>
    </citation>
    <scope>NUCLEOTIDE SEQUENCE [LARGE SCALE GENOMIC DNA]</scope>
    <source>
        <tissue evidence="2">Whole</tissue>
    </source>
</reference>
<accession>A0A0J7JZ17</accession>
<evidence type="ECO:0000313" key="2">
    <source>
        <dbReference type="EMBL" id="KMQ83327.1"/>
    </source>
</evidence>
<name>A0A0J7JZ17_LASNI</name>
<protein>
    <submittedName>
        <fullName evidence="2">Integrase core domain protein</fullName>
    </submittedName>
</protein>
<dbReference type="SUPFAM" id="SSF56672">
    <property type="entry name" value="DNA/RNA polymerases"/>
    <property type="match status" value="1"/>
</dbReference>
<proteinExistence type="predicted"/>
<dbReference type="InterPro" id="IPR013103">
    <property type="entry name" value="RVT_2"/>
</dbReference>
<organism evidence="2 3">
    <name type="scientific">Lasius niger</name>
    <name type="common">Black garden ant</name>
    <dbReference type="NCBI Taxonomy" id="67767"/>
    <lineage>
        <taxon>Eukaryota</taxon>
        <taxon>Metazoa</taxon>
        <taxon>Ecdysozoa</taxon>
        <taxon>Arthropoda</taxon>
        <taxon>Hexapoda</taxon>
        <taxon>Insecta</taxon>
        <taxon>Pterygota</taxon>
        <taxon>Neoptera</taxon>
        <taxon>Endopterygota</taxon>
        <taxon>Hymenoptera</taxon>
        <taxon>Apocrita</taxon>
        <taxon>Aculeata</taxon>
        <taxon>Formicoidea</taxon>
        <taxon>Formicidae</taxon>
        <taxon>Formicinae</taxon>
        <taxon>Lasius</taxon>
        <taxon>Lasius</taxon>
    </lineage>
</organism>
<evidence type="ECO:0000259" key="1">
    <source>
        <dbReference type="Pfam" id="PF07727"/>
    </source>
</evidence>
<dbReference type="InterPro" id="IPR043502">
    <property type="entry name" value="DNA/RNA_pol_sf"/>
</dbReference>
<dbReference type="CDD" id="cd09272">
    <property type="entry name" value="RNase_HI_RT_Ty1"/>
    <property type="match status" value="1"/>
</dbReference>
<dbReference type="PANTHER" id="PTHR11439:SF491">
    <property type="entry name" value="INTEGRASE CATALYTIC DOMAIN-CONTAINING PROTEIN"/>
    <property type="match status" value="1"/>
</dbReference>
<feature type="domain" description="Reverse transcriptase Ty1/copia-type" evidence="1">
    <location>
        <begin position="5"/>
        <end position="165"/>
    </location>
</feature>
<gene>
    <name evidence="2" type="ORF">RF55_20331</name>
</gene>
<dbReference type="GO" id="GO:0071897">
    <property type="term" value="P:DNA biosynthetic process"/>
    <property type="evidence" value="ECO:0007669"/>
    <property type="project" value="UniProtKB-ARBA"/>
</dbReference>
<keyword evidence="3" id="KW-1185">Reference proteome</keyword>
<dbReference type="OrthoDB" id="8056975at2759"/>
<dbReference type="Pfam" id="PF07727">
    <property type="entry name" value="RVT_2"/>
    <property type="match status" value="1"/>
</dbReference>
<dbReference type="PaxDb" id="67767-A0A0J7JZ17"/>
<comment type="caution">
    <text evidence="2">The sequence shown here is derived from an EMBL/GenBank/DDBJ whole genome shotgun (WGS) entry which is preliminary data.</text>
</comment>
<evidence type="ECO:0000313" key="3">
    <source>
        <dbReference type="Proteomes" id="UP000036403"/>
    </source>
</evidence>
<sequence length="361" mass="40923">MHLAQFAVSTAFLYEELEEIIYMRQPEGYDDSSSRVCQLKKSLYGLKQAPRCWNKRFGNFFSKLGFKVSEADPCLYIRERDGKKLILVVYVDDGLIGATDSQDLEVFLKELKSEFKIISKKAEYFLGLEIKQEENNVKISQQAYARRILERFNFLNCKPISTLMLKSSEISRTGKDDAKEHKFPYRQAVGSLMYLMLGTRPDLAYSVGFLSRSLENPSAEDIVRVKRMFRYIAGTIDLGIVYCHKSNKGILECFSDADFGGCTKTGRSTSGVVVTYAGGAISWLSQRQAMVATSTTKAEIVAANAAAKEVIWLSKLFEGIAKLKQIPVLQVDNSAAVRLAQNLEFYRRNILRSNTFLFERR</sequence>
<dbReference type="EMBL" id="LBMM01020254">
    <property type="protein sequence ID" value="KMQ83327.1"/>
    <property type="molecule type" value="Genomic_DNA"/>
</dbReference>
<dbReference type="Proteomes" id="UP000036403">
    <property type="component" value="Unassembled WGS sequence"/>
</dbReference>
<dbReference type="AlphaFoldDB" id="A0A0J7JZ17"/>
<dbReference type="PANTHER" id="PTHR11439">
    <property type="entry name" value="GAG-POL-RELATED RETROTRANSPOSON"/>
    <property type="match status" value="1"/>
</dbReference>
<dbReference type="STRING" id="67767.A0A0J7JZ17"/>